<proteinExistence type="predicted"/>
<keyword evidence="2" id="KW-0732">Signal</keyword>
<feature type="chain" id="PRO_5034975949" evidence="2">
    <location>
        <begin position="20"/>
        <end position="214"/>
    </location>
</feature>
<evidence type="ECO:0000313" key="3">
    <source>
        <dbReference type="EMBL" id="CAG6665679.1"/>
    </source>
</evidence>
<reference evidence="3" key="1">
    <citation type="submission" date="2021-05" db="EMBL/GenBank/DDBJ databases">
        <authorList>
            <person name="Alioto T."/>
            <person name="Alioto T."/>
            <person name="Gomez Garrido J."/>
        </authorList>
    </citation>
    <scope>NUCLEOTIDE SEQUENCE</scope>
</reference>
<name>A0A8D8S9F6_9HEMI</name>
<evidence type="ECO:0000256" key="1">
    <source>
        <dbReference type="SAM" id="MobiDB-lite"/>
    </source>
</evidence>
<feature type="compositionally biased region" description="Polar residues" evidence="1">
    <location>
        <begin position="165"/>
        <end position="176"/>
    </location>
</feature>
<feature type="region of interest" description="Disordered" evidence="1">
    <location>
        <begin position="63"/>
        <end position="92"/>
    </location>
</feature>
<protein>
    <submittedName>
        <fullName evidence="3">Uncharacterized protein</fullName>
    </submittedName>
</protein>
<dbReference type="EMBL" id="HBUF01211363">
    <property type="protein sequence ID" value="CAG6665679.1"/>
    <property type="molecule type" value="Transcribed_RNA"/>
</dbReference>
<feature type="region of interest" description="Disordered" evidence="1">
    <location>
        <begin position="132"/>
        <end position="176"/>
    </location>
</feature>
<dbReference type="AlphaFoldDB" id="A0A8D8S9F6"/>
<organism evidence="3">
    <name type="scientific">Cacopsylla melanoneura</name>
    <dbReference type="NCBI Taxonomy" id="428564"/>
    <lineage>
        <taxon>Eukaryota</taxon>
        <taxon>Metazoa</taxon>
        <taxon>Ecdysozoa</taxon>
        <taxon>Arthropoda</taxon>
        <taxon>Hexapoda</taxon>
        <taxon>Insecta</taxon>
        <taxon>Pterygota</taxon>
        <taxon>Neoptera</taxon>
        <taxon>Paraneoptera</taxon>
        <taxon>Hemiptera</taxon>
        <taxon>Sternorrhyncha</taxon>
        <taxon>Psylloidea</taxon>
        <taxon>Psyllidae</taxon>
        <taxon>Psyllinae</taxon>
        <taxon>Cacopsylla</taxon>
    </lineage>
</organism>
<sequence length="214" mass="22508">MKLVLLGIVCFGLAMEVSAINMPTGTRLQTVNLVASIINQIQQWIISFVQRLVAPFLSHLPSLNQPSNPTDYDSEDDSSTSGTSSSIGLGANEISGNKGNVEALNRFGNSASGTNGNKFNFKDVEIKNNKGPVRTFTDVGNTKGGANPSTNGVGKKGLKLKEPSSNRASTPTGRVTTYTDASGRTVKNINFEGQTVSGQVGTNVGYSGIGNDYD</sequence>
<evidence type="ECO:0000256" key="2">
    <source>
        <dbReference type="SAM" id="SignalP"/>
    </source>
</evidence>
<accession>A0A8D8S9F6</accession>
<feature type="signal peptide" evidence="2">
    <location>
        <begin position="1"/>
        <end position="19"/>
    </location>
</feature>